<dbReference type="Proteomes" id="UP001610563">
    <property type="component" value="Unassembled WGS sequence"/>
</dbReference>
<dbReference type="PROSITE" id="PS50181">
    <property type="entry name" value="FBOX"/>
    <property type="match status" value="1"/>
</dbReference>
<dbReference type="SUPFAM" id="SSF81383">
    <property type="entry name" value="F-box domain"/>
    <property type="match status" value="1"/>
</dbReference>
<feature type="domain" description="F-box" evidence="2">
    <location>
        <begin position="4"/>
        <end position="51"/>
    </location>
</feature>
<protein>
    <recommendedName>
        <fullName evidence="2">F-box domain-containing protein</fullName>
    </recommendedName>
</protein>
<feature type="region of interest" description="Disordered" evidence="1">
    <location>
        <begin position="123"/>
        <end position="160"/>
    </location>
</feature>
<accession>A0ABR4G4M3</accession>
<evidence type="ECO:0000313" key="4">
    <source>
        <dbReference type="Proteomes" id="UP001610563"/>
    </source>
</evidence>
<feature type="compositionally biased region" description="Basic and acidic residues" evidence="1">
    <location>
        <begin position="145"/>
        <end position="160"/>
    </location>
</feature>
<sequence>MHQPISITSLPTELQCSIIRYLDPIALIATSQTNKHFRTLINPRRVHFAERLLALECIEEIGGPEITFSRLGTLSPDRTSQEWESNRWACTACLRLLPYQCFTNRALSQLAYRKPIRGSPAARKCTSWEATRPPTRRTKSIPKQPHRDSKDEEEKENDRALRTRYAISTTQNWGAHRVWESHSDDAFQLLTARLIHFQDAGLVEFLDMDVHTFASLTEAEENMLLDCEARAVERLRAGYNRHHRRCLECRFQRGEFWGCSGVGGGIGTANVPTVPGRQEWFGTVVDRYFPGVSDALGLERPPFNAPVFVIYREDAMERPWTLYRARCPGCTRWQELRAFRFGGIYPRWEPREMPLLRGHVDWYYNWDMTPVKDKVLNNLRCNRCYDAEYGRDTLRKGLVKWLTSLIDAQLAEFTGNLRVGFNQLLGRFGSASKADKASTKRLVWDLRSLLNKHATDVTRTDVALLRQRRMEWLDLFPGVRNGERYEHGLWFEPDPFFWQWVELYKESEAIWFWSKGLRDVIQEDEKAEHIVDWALGRDGFLHS</sequence>
<evidence type="ECO:0000313" key="3">
    <source>
        <dbReference type="EMBL" id="KAL2793968.1"/>
    </source>
</evidence>
<keyword evidence="4" id="KW-1185">Reference proteome</keyword>
<evidence type="ECO:0000259" key="2">
    <source>
        <dbReference type="PROSITE" id="PS50181"/>
    </source>
</evidence>
<dbReference type="InterPro" id="IPR036047">
    <property type="entry name" value="F-box-like_dom_sf"/>
</dbReference>
<dbReference type="Gene3D" id="1.20.1280.50">
    <property type="match status" value="1"/>
</dbReference>
<name>A0ABR4G4M3_9EURO</name>
<dbReference type="SMART" id="SM00256">
    <property type="entry name" value="FBOX"/>
    <property type="match status" value="1"/>
</dbReference>
<dbReference type="Pfam" id="PF00646">
    <property type="entry name" value="F-box"/>
    <property type="match status" value="1"/>
</dbReference>
<dbReference type="InterPro" id="IPR001810">
    <property type="entry name" value="F-box_dom"/>
</dbReference>
<dbReference type="EMBL" id="JBFTWV010000051">
    <property type="protein sequence ID" value="KAL2793968.1"/>
    <property type="molecule type" value="Genomic_DNA"/>
</dbReference>
<comment type="caution">
    <text evidence="3">The sequence shown here is derived from an EMBL/GenBank/DDBJ whole genome shotgun (WGS) entry which is preliminary data.</text>
</comment>
<gene>
    <name evidence="3" type="ORF">BJX66DRAFT_305186</name>
</gene>
<dbReference type="CDD" id="cd09917">
    <property type="entry name" value="F-box_SF"/>
    <property type="match status" value="1"/>
</dbReference>
<reference evidence="3 4" key="1">
    <citation type="submission" date="2024-07" db="EMBL/GenBank/DDBJ databases">
        <title>Section-level genome sequencing and comparative genomics of Aspergillus sections Usti and Cavernicolus.</title>
        <authorList>
            <consortium name="Lawrence Berkeley National Laboratory"/>
            <person name="Nybo J.L."/>
            <person name="Vesth T.C."/>
            <person name="Theobald S."/>
            <person name="Frisvad J.C."/>
            <person name="Larsen T.O."/>
            <person name="Kjaerboelling I."/>
            <person name="Rothschild-Mancinelli K."/>
            <person name="Lyhne E.K."/>
            <person name="Kogle M.E."/>
            <person name="Barry K."/>
            <person name="Clum A."/>
            <person name="Na H."/>
            <person name="Ledsgaard L."/>
            <person name="Lin J."/>
            <person name="Lipzen A."/>
            <person name="Kuo A."/>
            <person name="Riley R."/>
            <person name="Mondo S."/>
            <person name="Labutti K."/>
            <person name="Haridas S."/>
            <person name="Pangalinan J."/>
            <person name="Salamov A.A."/>
            <person name="Simmons B.A."/>
            <person name="Magnuson J.K."/>
            <person name="Chen J."/>
            <person name="Drula E."/>
            <person name="Henrissat B."/>
            <person name="Wiebenga A."/>
            <person name="Lubbers R.J."/>
            <person name="Gomes A.C."/>
            <person name="Makela M.R."/>
            <person name="Stajich J."/>
            <person name="Grigoriev I.V."/>
            <person name="Mortensen U.H."/>
            <person name="De Vries R.P."/>
            <person name="Baker S.E."/>
            <person name="Andersen M.R."/>
        </authorList>
    </citation>
    <scope>NUCLEOTIDE SEQUENCE [LARGE SCALE GENOMIC DNA]</scope>
    <source>
        <strain evidence="3 4">CBS 209.92</strain>
    </source>
</reference>
<evidence type="ECO:0000256" key="1">
    <source>
        <dbReference type="SAM" id="MobiDB-lite"/>
    </source>
</evidence>
<proteinExistence type="predicted"/>
<organism evidence="3 4">
    <name type="scientific">Aspergillus keveii</name>
    <dbReference type="NCBI Taxonomy" id="714993"/>
    <lineage>
        <taxon>Eukaryota</taxon>
        <taxon>Fungi</taxon>
        <taxon>Dikarya</taxon>
        <taxon>Ascomycota</taxon>
        <taxon>Pezizomycotina</taxon>
        <taxon>Eurotiomycetes</taxon>
        <taxon>Eurotiomycetidae</taxon>
        <taxon>Eurotiales</taxon>
        <taxon>Aspergillaceae</taxon>
        <taxon>Aspergillus</taxon>
        <taxon>Aspergillus subgen. Nidulantes</taxon>
    </lineage>
</organism>